<feature type="transmembrane region" description="Helical" evidence="6">
    <location>
        <begin position="200"/>
        <end position="223"/>
    </location>
</feature>
<organism evidence="7 8">
    <name type="scientific">Rhodocista pekingensis</name>
    <dbReference type="NCBI Taxonomy" id="201185"/>
    <lineage>
        <taxon>Bacteria</taxon>
        <taxon>Pseudomonadati</taxon>
        <taxon>Pseudomonadota</taxon>
        <taxon>Alphaproteobacteria</taxon>
        <taxon>Rhodospirillales</taxon>
        <taxon>Azospirillaceae</taxon>
        <taxon>Rhodocista</taxon>
    </lineage>
</organism>
<gene>
    <name evidence="7" type="ORF">ACFQPS_18930</name>
</gene>
<evidence type="ECO:0000256" key="4">
    <source>
        <dbReference type="ARBA" id="ARBA00022989"/>
    </source>
</evidence>
<comment type="caution">
    <text evidence="7">The sequence shown here is derived from an EMBL/GenBank/DDBJ whole genome shotgun (WGS) entry which is preliminary data.</text>
</comment>
<feature type="transmembrane region" description="Helical" evidence="6">
    <location>
        <begin position="34"/>
        <end position="51"/>
    </location>
</feature>
<reference evidence="8" key="1">
    <citation type="journal article" date="2019" name="Int. J. Syst. Evol. Microbiol.">
        <title>The Global Catalogue of Microorganisms (GCM) 10K type strain sequencing project: providing services to taxonomists for standard genome sequencing and annotation.</title>
        <authorList>
            <consortium name="The Broad Institute Genomics Platform"/>
            <consortium name="The Broad Institute Genome Sequencing Center for Infectious Disease"/>
            <person name="Wu L."/>
            <person name="Ma J."/>
        </authorList>
    </citation>
    <scope>NUCLEOTIDE SEQUENCE [LARGE SCALE GENOMIC DNA]</scope>
    <source>
        <strain evidence="8">CGMCC 1.16275</strain>
    </source>
</reference>
<feature type="transmembrane region" description="Helical" evidence="6">
    <location>
        <begin position="384"/>
        <end position="404"/>
    </location>
</feature>
<evidence type="ECO:0000313" key="8">
    <source>
        <dbReference type="Proteomes" id="UP001596456"/>
    </source>
</evidence>
<keyword evidence="5 6" id="KW-0472">Membrane</keyword>
<dbReference type="PANTHER" id="PTHR11101:SF80">
    <property type="entry name" value="PHOSPHATE TRANSPORTER"/>
    <property type="match status" value="1"/>
</dbReference>
<feature type="transmembrane region" description="Helical" evidence="6">
    <location>
        <begin position="351"/>
        <end position="372"/>
    </location>
</feature>
<sequence>MGEMPSQLRKQALDKDLKKISALETVGHEGGLRLLPLGFSLIFLVLVWLLATNQVLPGSGAGLVVAAAVIGGYMALNIGANDVANNMAPAVGARALTMTGALVVAAIFEAAGALIAGADVVETISRGIINPAAVSGNATFVALMMAALLGAALWLNLATWIGAPVSTTHSIVGGVLGAGITAAGFDVANWPVMGAIAASWVISPLLGGLIAAGFLAVLNALILQADDRIAAAQRWVPLIVGVTASAFTVYLVQKGLSKVWHPGTGTLLFLSVAILLGGAQLARMAIARRAPLLDNSEKAVGTLFMVPLIVAAALLSFAHGANDVANAIGPLAAIAAAVGGEAGAKVAVPSWIMLIGAIGISVGLALFGPRLIRVVGEKITKLNPVRAFCVALSAAITVLVASALGLPVSSTHIAVGAVFGVGLAREYHVSRGGHIRRALRLRGVDGPAPAAAPEPVLYPVPEETLRKVAKRRLVRRSHLLTIVAAWVITVPLTALISAALFLAMRSFVAGI</sequence>
<accession>A0ABW2KYU0</accession>
<feature type="transmembrane region" description="Helical" evidence="6">
    <location>
        <begin position="138"/>
        <end position="158"/>
    </location>
</feature>
<dbReference type="RefSeq" id="WP_377360782.1">
    <property type="nucleotide sequence ID" value="NZ_JBHTCM010000028.1"/>
</dbReference>
<dbReference type="InterPro" id="IPR001204">
    <property type="entry name" value="Phos_transporter"/>
</dbReference>
<proteinExistence type="inferred from homology"/>
<comment type="subcellular location">
    <subcellularLocation>
        <location evidence="1 6">Membrane</location>
        <topology evidence="1 6">Multi-pass membrane protein</topology>
    </subcellularLocation>
</comment>
<feature type="transmembrane region" description="Helical" evidence="6">
    <location>
        <begin position="259"/>
        <end position="279"/>
    </location>
</feature>
<feature type="transmembrane region" description="Helical" evidence="6">
    <location>
        <begin position="170"/>
        <end position="188"/>
    </location>
</feature>
<keyword evidence="4 6" id="KW-1133">Transmembrane helix</keyword>
<evidence type="ECO:0000256" key="6">
    <source>
        <dbReference type="RuleBase" id="RU363058"/>
    </source>
</evidence>
<name>A0ABW2KYU0_9PROT</name>
<dbReference type="Proteomes" id="UP001596456">
    <property type="component" value="Unassembled WGS sequence"/>
</dbReference>
<feature type="transmembrane region" description="Helical" evidence="6">
    <location>
        <begin position="235"/>
        <end position="253"/>
    </location>
</feature>
<dbReference type="Pfam" id="PF01384">
    <property type="entry name" value="PHO4"/>
    <property type="match status" value="1"/>
</dbReference>
<evidence type="ECO:0000256" key="1">
    <source>
        <dbReference type="ARBA" id="ARBA00004141"/>
    </source>
</evidence>
<feature type="transmembrane region" description="Helical" evidence="6">
    <location>
        <begin position="300"/>
        <end position="321"/>
    </location>
</feature>
<evidence type="ECO:0000256" key="2">
    <source>
        <dbReference type="ARBA" id="ARBA00022448"/>
    </source>
</evidence>
<keyword evidence="2 6" id="KW-0813">Transport</keyword>
<feature type="transmembrane region" description="Helical" evidence="6">
    <location>
        <begin position="410"/>
        <end position="427"/>
    </location>
</feature>
<comment type="similarity">
    <text evidence="6">Belongs to the inorganic phosphate transporter (PiT) (TC 2.A.20) family.</text>
</comment>
<keyword evidence="6" id="KW-0592">Phosphate transport</keyword>
<feature type="transmembrane region" description="Helical" evidence="6">
    <location>
        <begin position="479"/>
        <end position="504"/>
    </location>
</feature>
<dbReference type="PANTHER" id="PTHR11101">
    <property type="entry name" value="PHOSPHATE TRANSPORTER"/>
    <property type="match status" value="1"/>
</dbReference>
<evidence type="ECO:0000256" key="3">
    <source>
        <dbReference type="ARBA" id="ARBA00022692"/>
    </source>
</evidence>
<keyword evidence="3 6" id="KW-0812">Transmembrane</keyword>
<keyword evidence="8" id="KW-1185">Reference proteome</keyword>
<evidence type="ECO:0000256" key="5">
    <source>
        <dbReference type="ARBA" id="ARBA00023136"/>
    </source>
</evidence>
<feature type="transmembrane region" description="Helical" evidence="6">
    <location>
        <begin position="57"/>
        <end position="76"/>
    </location>
</feature>
<evidence type="ECO:0000313" key="7">
    <source>
        <dbReference type="EMBL" id="MFC7335249.1"/>
    </source>
</evidence>
<dbReference type="EMBL" id="JBHTCM010000028">
    <property type="protein sequence ID" value="MFC7335249.1"/>
    <property type="molecule type" value="Genomic_DNA"/>
</dbReference>
<feature type="transmembrane region" description="Helical" evidence="6">
    <location>
        <begin position="96"/>
        <end position="118"/>
    </location>
</feature>
<protein>
    <recommendedName>
        <fullName evidence="6">Phosphate transporter</fullName>
    </recommendedName>
</protein>